<proteinExistence type="predicted"/>
<feature type="transmembrane region" description="Helical" evidence="4">
    <location>
        <begin position="176"/>
        <end position="197"/>
    </location>
</feature>
<organism evidence="6">
    <name type="scientific">marine sediment metagenome</name>
    <dbReference type="NCBI Taxonomy" id="412755"/>
    <lineage>
        <taxon>unclassified sequences</taxon>
        <taxon>metagenomes</taxon>
        <taxon>ecological metagenomes</taxon>
    </lineage>
</organism>
<dbReference type="InterPro" id="IPR020449">
    <property type="entry name" value="Tscrpt_reg_AraC-type_HTH"/>
</dbReference>
<feature type="transmembrane region" description="Helical" evidence="4">
    <location>
        <begin position="36"/>
        <end position="56"/>
    </location>
</feature>
<sequence length="372" mass="43402">MSLDYNLYALFETVGFLQATTLGFLLILLNRNRYRSTLFLGIFLLLFGLETITNILNSLKVYDQYPNVYLLPFDFFWLHFPIFYIYVHQISIFSEEKTKYWVLYPGIAAFILQVSIFLLPYSTKVAITESLGYDIYFSTKIIYGLIIGIYTLRLLSNHKIEVHNHFSMVESKELTWARLFLIYNICGFVLGKVFAYAFTDSTFNKVFFATFDLILIYWVSYHGVEQRNILSLLAKKKDFENDLPKLSLKTDLPTLSKDKLERLMKNIDDYMQNVEPFIDAELTIVDLATQFEVHPKRISTVINMICHQNFNTYVNQFRIRKAERLLEDSDYELLSVEGIGNKVGFNSKSAFYAAFKKFTGTTPSKYKEDAIS</sequence>
<protein>
    <recommendedName>
        <fullName evidence="5">HTH araC/xylS-type domain-containing protein</fullName>
    </recommendedName>
</protein>
<dbReference type="GO" id="GO:0003700">
    <property type="term" value="F:DNA-binding transcription factor activity"/>
    <property type="evidence" value="ECO:0007669"/>
    <property type="project" value="InterPro"/>
</dbReference>
<dbReference type="InterPro" id="IPR018060">
    <property type="entry name" value="HTH_AraC"/>
</dbReference>
<keyword evidence="4" id="KW-1133">Transmembrane helix</keyword>
<keyword evidence="2" id="KW-0238">DNA-binding</keyword>
<feature type="domain" description="HTH araC/xylS-type" evidence="5">
    <location>
        <begin position="261"/>
        <end position="369"/>
    </location>
</feature>
<dbReference type="PRINTS" id="PR00032">
    <property type="entry name" value="HTHARAC"/>
</dbReference>
<dbReference type="PROSITE" id="PS00041">
    <property type="entry name" value="HTH_ARAC_FAMILY_1"/>
    <property type="match status" value="1"/>
</dbReference>
<accession>A0A0F9NF03</accession>
<keyword evidence="3" id="KW-0804">Transcription</keyword>
<dbReference type="PANTHER" id="PTHR43280">
    <property type="entry name" value="ARAC-FAMILY TRANSCRIPTIONAL REGULATOR"/>
    <property type="match status" value="1"/>
</dbReference>
<feature type="transmembrane region" description="Helical" evidence="4">
    <location>
        <begin position="6"/>
        <end position="29"/>
    </location>
</feature>
<evidence type="ECO:0000256" key="4">
    <source>
        <dbReference type="SAM" id="Phobius"/>
    </source>
</evidence>
<dbReference type="PROSITE" id="PS01124">
    <property type="entry name" value="HTH_ARAC_FAMILY_2"/>
    <property type="match status" value="1"/>
</dbReference>
<evidence type="ECO:0000256" key="3">
    <source>
        <dbReference type="ARBA" id="ARBA00023163"/>
    </source>
</evidence>
<keyword evidence="4" id="KW-0472">Membrane</keyword>
<dbReference type="EMBL" id="LAZR01008262">
    <property type="protein sequence ID" value="KKM79942.1"/>
    <property type="molecule type" value="Genomic_DNA"/>
</dbReference>
<keyword evidence="4" id="KW-0812">Transmembrane</keyword>
<evidence type="ECO:0000313" key="6">
    <source>
        <dbReference type="EMBL" id="KKM79942.1"/>
    </source>
</evidence>
<dbReference type="InterPro" id="IPR009057">
    <property type="entry name" value="Homeodomain-like_sf"/>
</dbReference>
<feature type="transmembrane region" description="Helical" evidence="4">
    <location>
        <begin position="135"/>
        <end position="155"/>
    </location>
</feature>
<comment type="caution">
    <text evidence="6">The sequence shown here is derived from an EMBL/GenBank/DDBJ whole genome shotgun (WGS) entry which is preliminary data.</text>
</comment>
<evidence type="ECO:0000256" key="1">
    <source>
        <dbReference type="ARBA" id="ARBA00023015"/>
    </source>
</evidence>
<dbReference type="GO" id="GO:0043565">
    <property type="term" value="F:sequence-specific DNA binding"/>
    <property type="evidence" value="ECO:0007669"/>
    <property type="project" value="InterPro"/>
</dbReference>
<dbReference type="Gene3D" id="1.10.10.60">
    <property type="entry name" value="Homeodomain-like"/>
    <property type="match status" value="2"/>
</dbReference>
<evidence type="ECO:0000256" key="2">
    <source>
        <dbReference type="ARBA" id="ARBA00023125"/>
    </source>
</evidence>
<dbReference type="Pfam" id="PF12833">
    <property type="entry name" value="HTH_18"/>
    <property type="match status" value="1"/>
</dbReference>
<dbReference type="SUPFAM" id="SSF46689">
    <property type="entry name" value="Homeodomain-like"/>
    <property type="match status" value="1"/>
</dbReference>
<feature type="transmembrane region" description="Helical" evidence="4">
    <location>
        <begin position="100"/>
        <end position="123"/>
    </location>
</feature>
<dbReference type="InterPro" id="IPR018062">
    <property type="entry name" value="HTH_AraC-typ_CS"/>
</dbReference>
<dbReference type="AlphaFoldDB" id="A0A0F9NF03"/>
<gene>
    <name evidence="6" type="ORF">LCGC14_1344860</name>
</gene>
<dbReference type="PANTHER" id="PTHR43280:SF29">
    <property type="entry name" value="ARAC-FAMILY TRANSCRIPTIONAL REGULATOR"/>
    <property type="match status" value="1"/>
</dbReference>
<evidence type="ECO:0000259" key="5">
    <source>
        <dbReference type="PROSITE" id="PS01124"/>
    </source>
</evidence>
<keyword evidence="1" id="KW-0805">Transcription regulation</keyword>
<reference evidence="6" key="1">
    <citation type="journal article" date="2015" name="Nature">
        <title>Complex archaea that bridge the gap between prokaryotes and eukaryotes.</title>
        <authorList>
            <person name="Spang A."/>
            <person name="Saw J.H."/>
            <person name="Jorgensen S.L."/>
            <person name="Zaremba-Niedzwiedzka K."/>
            <person name="Martijn J."/>
            <person name="Lind A.E."/>
            <person name="van Eijk R."/>
            <person name="Schleper C."/>
            <person name="Guy L."/>
            <person name="Ettema T.J."/>
        </authorList>
    </citation>
    <scope>NUCLEOTIDE SEQUENCE</scope>
</reference>
<dbReference type="SMART" id="SM00342">
    <property type="entry name" value="HTH_ARAC"/>
    <property type="match status" value="1"/>
</dbReference>
<name>A0A0F9NF03_9ZZZZ</name>
<feature type="transmembrane region" description="Helical" evidence="4">
    <location>
        <begin position="68"/>
        <end position="88"/>
    </location>
</feature>